<dbReference type="EMBL" id="DQ341404">
    <property type="protein sequence ID" value="ABC71050.1"/>
    <property type="molecule type" value="Genomic_DNA"/>
</dbReference>
<feature type="non-terminal residue" evidence="2">
    <location>
        <position position="1"/>
    </location>
</feature>
<dbReference type="InterPro" id="IPR041588">
    <property type="entry name" value="Integrase_H2C2"/>
</dbReference>
<protein>
    <submittedName>
        <fullName evidence="2">Putative disease resistance protein</fullName>
    </submittedName>
</protein>
<organism evidence="2">
    <name type="scientific">Ipomoea batatas</name>
    <name type="common">Sweet potato</name>
    <name type="synonym">Convolvulus batatas</name>
    <dbReference type="NCBI Taxonomy" id="4120"/>
    <lineage>
        <taxon>Eukaryota</taxon>
        <taxon>Viridiplantae</taxon>
        <taxon>Streptophyta</taxon>
        <taxon>Embryophyta</taxon>
        <taxon>Tracheophyta</taxon>
        <taxon>Spermatophyta</taxon>
        <taxon>Magnoliopsida</taxon>
        <taxon>eudicotyledons</taxon>
        <taxon>Gunneridae</taxon>
        <taxon>Pentapetalae</taxon>
        <taxon>asterids</taxon>
        <taxon>lamiids</taxon>
        <taxon>Solanales</taxon>
        <taxon>Convolvulaceae</taxon>
        <taxon>Ipomoeeae</taxon>
        <taxon>Ipomoea</taxon>
    </lineage>
</organism>
<evidence type="ECO:0000259" key="1">
    <source>
        <dbReference type="Pfam" id="PF17921"/>
    </source>
</evidence>
<name>Q2LA66_IPOBA</name>
<evidence type="ECO:0000313" key="2">
    <source>
        <dbReference type="EMBL" id="ABC71050.1"/>
    </source>
</evidence>
<sequence>VVADALSRRNQDTAECFTISLLRSKLLEDIKIAVRDSEEYKPFIQNCDHQKEEMWFLKEGLVFYRGKIFIPPHSDLPLRILQEIHSSNHEGVQKTIHRVRRDFYWPGLNKMVREFVSNCSTCQQQKWENLRPAGLLQPLPIPHQIWADVSLDFVEGLPLVA</sequence>
<accession>Q2LA66</accession>
<dbReference type="PANTHER" id="PTHR37984:SF5">
    <property type="entry name" value="PROTEIN NYNRIN-LIKE"/>
    <property type="match status" value="1"/>
</dbReference>
<reference evidence="2" key="1">
    <citation type="journal article" date="2007" name="J. Biosci.">
        <title>Diversity and evolutionary relationship of nucleotide binding site-encoding disease-resistance gene analogues in sweet potato (Ipomoea batatas Lam.).</title>
        <authorList>
            <person name="Chen G."/>
            <person name="Pan D."/>
            <person name="Zhou Y."/>
            <person name="Lin S."/>
            <person name="Ke X."/>
        </authorList>
    </citation>
    <scope>NUCLEOTIDE SEQUENCE</scope>
</reference>
<proteinExistence type="predicted"/>
<dbReference type="Pfam" id="PF17921">
    <property type="entry name" value="Integrase_H2C2"/>
    <property type="match status" value="1"/>
</dbReference>
<dbReference type="Gene3D" id="1.10.340.70">
    <property type="match status" value="1"/>
</dbReference>
<dbReference type="FunFam" id="1.10.340.70:FF:000001">
    <property type="entry name" value="Retrovirus-related Pol polyprotein from transposon gypsy-like Protein"/>
    <property type="match status" value="1"/>
</dbReference>
<feature type="non-terminal residue" evidence="2">
    <location>
        <position position="161"/>
    </location>
</feature>
<feature type="domain" description="Integrase zinc-binding" evidence="1">
    <location>
        <begin position="77"/>
        <end position="126"/>
    </location>
</feature>
<dbReference type="PANTHER" id="PTHR37984">
    <property type="entry name" value="PROTEIN CBG26694"/>
    <property type="match status" value="1"/>
</dbReference>
<dbReference type="InterPro" id="IPR050951">
    <property type="entry name" value="Retrovirus_Pol_polyprotein"/>
</dbReference>
<dbReference type="AlphaFoldDB" id="Q2LA66"/>